<feature type="compositionally biased region" description="Basic and acidic residues" evidence="1">
    <location>
        <begin position="34"/>
        <end position="45"/>
    </location>
</feature>
<reference evidence="2" key="1">
    <citation type="submission" date="2019-12" db="EMBL/GenBank/DDBJ databases">
        <title>Genome sequencing and annotation of Brassica cretica.</title>
        <authorList>
            <person name="Studholme D.J."/>
            <person name="Sarris P."/>
        </authorList>
    </citation>
    <scope>NUCLEOTIDE SEQUENCE</scope>
    <source>
        <strain evidence="2">PFS-109/04</strain>
        <tissue evidence="2">Leaf</tissue>
    </source>
</reference>
<dbReference type="Proteomes" id="UP000712600">
    <property type="component" value="Unassembled WGS sequence"/>
</dbReference>
<sequence length="106" mass="11514">MEKALKPTPSLTFQILLNTTLPFTRGKHTQGFWGRDKWSRNEAEATRNSLKKSSENEKSPTDRHRLEEEKHKGDDRSGGSGGSGGSDGDGGATARRKDGGDVTGEI</sequence>
<dbReference type="AlphaFoldDB" id="A0A8S9NP91"/>
<protein>
    <submittedName>
        <fullName evidence="2">Uncharacterized protein</fullName>
    </submittedName>
</protein>
<feature type="region of interest" description="Disordered" evidence="1">
    <location>
        <begin position="21"/>
        <end position="106"/>
    </location>
</feature>
<gene>
    <name evidence="2" type="ORF">F2Q69_00004316</name>
</gene>
<organism evidence="2 3">
    <name type="scientific">Brassica cretica</name>
    <name type="common">Mustard</name>
    <dbReference type="NCBI Taxonomy" id="69181"/>
    <lineage>
        <taxon>Eukaryota</taxon>
        <taxon>Viridiplantae</taxon>
        <taxon>Streptophyta</taxon>
        <taxon>Embryophyta</taxon>
        <taxon>Tracheophyta</taxon>
        <taxon>Spermatophyta</taxon>
        <taxon>Magnoliopsida</taxon>
        <taxon>eudicotyledons</taxon>
        <taxon>Gunneridae</taxon>
        <taxon>Pentapetalae</taxon>
        <taxon>rosids</taxon>
        <taxon>malvids</taxon>
        <taxon>Brassicales</taxon>
        <taxon>Brassicaceae</taxon>
        <taxon>Brassiceae</taxon>
        <taxon>Brassica</taxon>
    </lineage>
</organism>
<evidence type="ECO:0000256" key="1">
    <source>
        <dbReference type="SAM" id="MobiDB-lite"/>
    </source>
</evidence>
<feature type="compositionally biased region" description="Gly residues" evidence="1">
    <location>
        <begin position="78"/>
        <end position="91"/>
    </location>
</feature>
<evidence type="ECO:0000313" key="2">
    <source>
        <dbReference type="EMBL" id="KAF3506664.1"/>
    </source>
</evidence>
<comment type="caution">
    <text evidence="2">The sequence shown here is derived from an EMBL/GenBank/DDBJ whole genome shotgun (WGS) entry which is preliminary data.</text>
</comment>
<dbReference type="EMBL" id="QGKX02001521">
    <property type="protein sequence ID" value="KAF3506664.1"/>
    <property type="molecule type" value="Genomic_DNA"/>
</dbReference>
<evidence type="ECO:0000313" key="3">
    <source>
        <dbReference type="Proteomes" id="UP000712600"/>
    </source>
</evidence>
<feature type="compositionally biased region" description="Basic and acidic residues" evidence="1">
    <location>
        <begin position="52"/>
        <end position="77"/>
    </location>
</feature>
<proteinExistence type="predicted"/>
<name>A0A8S9NP91_BRACR</name>
<accession>A0A8S9NP91</accession>